<gene>
    <name evidence="1" type="ORF">ASIM_LOCUS9716</name>
</gene>
<dbReference type="AlphaFoldDB" id="A0A3P6RHF7"/>
<organism evidence="1 2">
    <name type="scientific">Anisakis simplex</name>
    <name type="common">Herring worm</name>
    <dbReference type="NCBI Taxonomy" id="6269"/>
    <lineage>
        <taxon>Eukaryota</taxon>
        <taxon>Metazoa</taxon>
        <taxon>Ecdysozoa</taxon>
        <taxon>Nematoda</taxon>
        <taxon>Chromadorea</taxon>
        <taxon>Rhabditida</taxon>
        <taxon>Spirurina</taxon>
        <taxon>Ascaridomorpha</taxon>
        <taxon>Ascaridoidea</taxon>
        <taxon>Anisakidae</taxon>
        <taxon>Anisakis</taxon>
        <taxon>Anisakis simplex complex</taxon>
    </lineage>
</organism>
<evidence type="ECO:0000313" key="1">
    <source>
        <dbReference type="EMBL" id="VDK41488.1"/>
    </source>
</evidence>
<sequence length="52" mass="6009">MQLEAAMRESLLEKERLEAARLKEETAMTEVNQFLVFILSIHLIYNGANDVE</sequence>
<reference evidence="1 2" key="1">
    <citation type="submission" date="2018-11" db="EMBL/GenBank/DDBJ databases">
        <authorList>
            <consortium name="Pathogen Informatics"/>
        </authorList>
    </citation>
    <scope>NUCLEOTIDE SEQUENCE [LARGE SCALE GENOMIC DNA]</scope>
</reference>
<name>A0A3P6RHF7_ANISI</name>
<dbReference type="EMBL" id="UYRR01030763">
    <property type="protein sequence ID" value="VDK41488.1"/>
    <property type="molecule type" value="Genomic_DNA"/>
</dbReference>
<proteinExistence type="predicted"/>
<protein>
    <submittedName>
        <fullName evidence="1">Uncharacterized protein</fullName>
    </submittedName>
</protein>
<accession>A0A3P6RHF7</accession>
<dbReference type="Proteomes" id="UP000267096">
    <property type="component" value="Unassembled WGS sequence"/>
</dbReference>
<keyword evidence="2" id="KW-1185">Reference proteome</keyword>
<evidence type="ECO:0000313" key="2">
    <source>
        <dbReference type="Proteomes" id="UP000267096"/>
    </source>
</evidence>